<organism evidence="12 13">
    <name type="scientific">Agrilus planipennis</name>
    <name type="common">Emerald ash borer</name>
    <name type="synonym">Agrilus marcopoli</name>
    <dbReference type="NCBI Taxonomy" id="224129"/>
    <lineage>
        <taxon>Eukaryota</taxon>
        <taxon>Metazoa</taxon>
        <taxon>Ecdysozoa</taxon>
        <taxon>Arthropoda</taxon>
        <taxon>Hexapoda</taxon>
        <taxon>Insecta</taxon>
        <taxon>Pterygota</taxon>
        <taxon>Neoptera</taxon>
        <taxon>Endopterygota</taxon>
        <taxon>Coleoptera</taxon>
        <taxon>Polyphaga</taxon>
        <taxon>Elateriformia</taxon>
        <taxon>Buprestoidea</taxon>
        <taxon>Buprestidae</taxon>
        <taxon>Agrilinae</taxon>
        <taxon>Agrilus</taxon>
    </lineage>
</organism>
<feature type="region of interest" description="Disordered" evidence="10">
    <location>
        <begin position="143"/>
        <end position="167"/>
    </location>
</feature>
<dbReference type="CDD" id="cd22916">
    <property type="entry name" value="HFD_TAF3"/>
    <property type="match status" value="1"/>
</dbReference>
<dbReference type="GO" id="GO:0002039">
    <property type="term" value="F:p53 binding"/>
    <property type="evidence" value="ECO:0007669"/>
    <property type="project" value="TreeGrafter"/>
</dbReference>
<dbReference type="InterPro" id="IPR019787">
    <property type="entry name" value="Znf_PHD-finger"/>
</dbReference>
<dbReference type="Proteomes" id="UP000192223">
    <property type="component" value="Unplaced"/>
</dbReference>
<dbReference type="GO" id="GO:0008270">
    <property type="term" value="F:zinc ion binding"/>
    <property type="evidence" value="ECO:0007669"/>
    <property type="project" value="UniProtKB-KW"/>
</dbReference>
<dbReference type="InterPro" id="IPR009072">
    <property type="entry name" value="Histone-fold"/>
</dbReference>
<sequence>MASQYSREQIKIAVAKICLTIGWHSVQTTSVEILTDILSHYLLQLGKSTADYANEFGMIEPNLDHLALAFRDFHVNLSELEEYVKYVDFGEPPTSVPKFPIPKEDHLNFLKPGSKEVVTRPVYIHEHLPPMHPVLEVNDNEVEEKKEEPENLSRSENTCPIFKRPETTVGEPFKRPRLLLEEEGRPTREISSVMMTTSGFLSPAREGKLPESRTPLVSIDPTPQSNNVMPTDSIKKPVKALKKVEKKKEKGGKELFKPGLDERIKKIANMKDIVKLKQVKMNNNANNPSLLANNVLLNNDIKITQIPNSKINSALPQNKFNKALEAARLKTEKLNTTITPIPIKSLFATTQQSTVQSPQVPKQSQQSPSQQSQQLSHQSSQQQQQNLAGHRDVHVDKLFTEPDKKKINILKKISNVKNEKLENKVMKIKDEIKQESRESSPDLVIDEAASDIVNKVHHLSNDITIELIEPQPAQAQKSPEKVERNYFDDDSPPGTPSTPKTPEMITQSPPLQIKEKRKRKDKSKVKKVSKHVSPNKVETDVIDVDLEPPKTPEAPQVDVKPNPPIPFSFFPSFPGPGLIPPPLNNSLFPHLPIPPLGISTFGQPPYIPPVHPGMPMNFMQQIKQEEPSVKSLPPHPLLSLEKTLPLTGSEKEPPTKLEKRGKEHKKDKKEKIKKKNKKDKLKSKAEKKKLKEERKEKIKKEKKDKRKEKELRVDLEVGSVPKLTLKLGPASPRPDTPETRKLNIKPVVKKDEEPMLPDSTDSKREMSPELAKISALVTGQPKPKSSSANNHKEEMVVKEEVTSAPLSTTPLRNGAGPGRPRVHSIKSKSTKTNKQQIRQLPQQQQNLVQQPQQKQQTTIKDAEGNKVWICPACGKQDDGSPMIGCDDCDAWYHWVCVGIQVPPDDNEDWYCRNCINKKQKDLQTKEKKKRKKREKKDH</sequence>
<dbReference type="Gene3D" id="1.10.20.10">
    <property type="entry name" value="Histone, subunit A"/>
    <property type="match status" value="1"/>
</dbReference>
<evidence type="ECO:0000256" key="5">
    <source>
        <dbReference type="ARBA" id="ARBA00023015"/>
    </source>
</evidence>
<keyword evidence="4" id="KW-0862">Zinc</keyword>
<dbReference type="GO" id="GO:0045944">
    <property type="term" value="P:positive regulation of transcription by RNA polymerase II"/>
    <property type="evidence" value="ECO:0007669"/>
    <property type="project" value="TreeGrafter"/>
</dbReference>
<evidence type="ECO:0000256" key="3">
    <source>
        <dbReference type="ARBA" id="ARBA00022771"/>
    </source>
</evidence>
<dbReference type="Pfam" id="PF00628">
    <property type="entry name" value="PHD"/>
    <property type="match status" value="1"/>
</dbReference>
<dbReference type="GO" id="GO:0046982">
    <property type="term" value="F:protein heterodimerization activity"/>
    <property type="evidence" value="ECO:0007669"/>
    <property type="project" value="InterPro"/>
</dbReference>
<feature type="compositionally biased region" description="Basic and acidic residues" evidence="10">
    <location>
        <begin position="478"/>
        <end position="487"/>
    </location>
</feature>
<feature type="compositionally biased region" description="Basic residues" evidence="10">
    <location>
        <begin position="820"/>
        <end position="831"/>
    </location>
</feature>
<feature type="compositionally biased region" description="Basic and acidic residues" evidence="10">
    <location>
        <begin position="689"/>
        <end position="715"/>
    </location>
</feature>
<evidence type="ECO:0000256" key="7">
    <source>
        <dbReference type="ARBA" id="ARBA00023242"/>
    </source>
</evidence>
<keyword evidence="7" id="KW-0539">Nucleus</keyword>
<feature type="compositionally biased region" description="Basic residues" evidence="10">
    <location>
        <begin position="515"/>
        <end position="530"/>
    </location>
</feature>
<keyword evidence="12" id="KW-1185">Reference proteome</keyword>
<comment type="subcellular location">
    <subcellularLocation>
        <location evidence="1">Nucleus</location>
    </subcellularLocation>
</comment>
<dbReference type="SUPFAM" id="SSF57903">
    <property type="entry name" value="FYVE/PHD zinc finger"/>
    <property type="match status" value="1"/>
</dbReference>
<name>A0A7F5RC39_AGRPL</name>
<evidence type="ECO:0000256" key="9">
    <source>
        <dbReference type="SAM" id="Coils"/>
    </source>
</evidence>
<dbReference type="InterPro" id="IPR019786">
    <property type="entry name" value="Zinc_finger_PHD-type_CS"/>
</dbReference>
<evidence type="ECO:0000259" key="11">
    <source>
        <dbReference type="PROSITE" id="PS50016"/>
    </source>
</evidence>
<dbReference type="PROSITE" id="PS50016">
    <property type="entry name" value="ZF_PHD_2"/>
    <property type="match status" value="1"/>
</dbReference>
<feature type="region of interest" description="Disordered" evidence="10">
    <location>
        <begin position="626"/>
        <end position="860"/>
    </location>
</feature>
<dbReference type="PANTHER" id="PTHR46452">
    <property type="entry name" value="TRANSCRIPTION INITIATION FACTOR TFIID SUBUNIT 3"/>
    <property type="match status" value="1"/>
</dbReference>
<keyword evidence="5" id="KW-0805">Transcription regulation</keyword>
<feature type="compositionally biased region" description="Low complexity" evidence="10">
    <location>
        <begin position="351"/>
        <end position="385"/>
    </location>
</feature>
<evidence type="ECO:0000256" key="1">
    <source>
        <dbReference type="ARBA" id="ARBA00004123"/>
    </source>
</evidence>
<accession>A0A7F5RC39</accession>
<keyword evidence="2" id="KW-0479">Metal-binding</keyword>
<reference evidence="13" key="1">
    <citation type="submission" date="2025-08" db="UniProtKB">
        <authorList>
            <consortium name="RefSeq"/>
        </authorList>
    </citation>
    <scope>IDENTIFICATION</scope>
    <source>
        <tissue evidence="13">Entire body</tissue>
    </source>
</reference>
<dbReference type="Pfam" id="PF07524">
    <property type="entry name" value="Bromo_TP"/>
    <property type="match status" value="1"/>
</dbReference>
<evidence type="ECO:0000256" key="6">
    <source>
        <dbReference type="ARBA" id="ARBA00023163"/>
    </source>
</evidence>
<dbReference type="AlphaFoldDB" id="A0A7F5RC39"/>
<dbReference type="FunCoup" id="A0A7F5RC39">
    <property type="interactions" value="114"/>
</dbReference>
<protein>
    <submittedName>
        <fullName evidence="13">Transcription initiation factor TFIID subunit 3 isoform X1</fullName>
    </submittedName>
</protein>
<feature type="compositionally biased region" description="Basic and acidic residues" evidence="10">
    <location>
        <begin position="143"/>
        <end position="153"/>
    </location>
</feature>
<evidence type="ECO:0000256" key="2">
    <source>
        <dbReference type="ARBA" id="ARBA00022723"/>
    </source>
</evidence>
<dbReference type="KEGG" id="apln:108735299"/>
<dbReference type="InterPro" id="IPR006565">
    <property type="entry name" value="BTP"/>
</dbReference>
<keyword evidence="6" id="KW-0804">Transcription</keyword>
<keyword evidence="3 8" id="KW-0863">Zinc-finger</keyword>
<evidence type="ECO:0000313" key="13">
    <source>
        <dbReference type="RefSeq" id="XP_025833541.1"/>
    </source>
</evidence>
<dbReference type="InParanoid" id="A0A7F5RC39"/>
<evidence type="ECO:0000256" key="4">
    <source>
        <dbReference type="ARBA" id="ARBA00022833"/>
    </source>
</evidence>
<dbReference type="RefSeq" id="XP_025833541.1">
    <property type="nucleotide sequence ID" value="XM_025977756.1"/>
</dbReference>
<dbReference type="SMART" id="SM00576">
    <property type="entry name" value="BTP"/>
    <property type="match status" value="1"/>
</dbReference>
<feature type="compositionally biased region" description="Basic and acidic residues" evidence="10">
    <location>
        <begin position="649"/>
        <end position="661"/>
    </location>
</feature>
<feature type="region of interest" description="Disordered" evidence="10">
    <location>
        <begin position="467"/>
        <end position="536"/>
    </location>
</feature>
<feature type="coiled-coil region" evidence="9">
    <location>
        <begin position="411"/>
        <end position="438"/>
    </location>
</feature>
<dbReference type="CDD" id="cd15522">
    <property type="entry name" value="PHD_TAF3"/>
    <property type="match status" value="1"/>
</dbReference>
<dbReference type="PANTHER" id="PTHR46452:SF1">
    <property type="entry name" value="TRANSCRIPTION INITIATION FACTOR TFIID SUBUNIT 3"/>
    <property type="match status" value="1"/>
</dbReference>
<feature type="domain" description="PHD-type" evidence="11">
    <location>
        <begin position="867"/>
        <end position="917"/>
    </location>
</feature>
<evidence type="ECO:0000256" key="10">
    <source>
        <dbReference type="SAM" id="MobiDB-lite"/>
    </source>
</evidence>
<dbReference type="InterPro" id="IPR001965">
    <property type="entry name" value="Znf_PHD"/>
</dbReference>
<dbReference type="Gene3D" id="3.30.40.10">
    <property type="entry name" value="Zinc/RING finger domain, C3HC4 (zinc finger)"/>
    <property type="match status" value="1"/>
</dbReference>
<proteinExistence type="predicted"/>
<gene>
    <name evidence="13" type="primary">LOC108735299</name>
</gene>
<feature type="compositionally biased region" description="Polar residues" evidence="10">
    <location>
        <begin position="221"/>
        <end position="230"/>
    </location>
</feature>
<evidence type="ECO:0000256" key="8">
    <source>
        <dbReference type="PROSITE-ProRule" id="PRU00146"/>
    </source>
</evidence>
<feature type="region of interest" description="Disordered" evidence="10">
    <location>
        <begin position="350"/>
        <end position="390"/>
    </location>
</feature>
<feature type="compositionally biased region" description="Basic residues" evidence="10">
    <location>
        <begin position="662"/>
        <end position="688"/>
    </location>
</feature>
<dbReference type="SMART" id="SM00249">
    <property type="entry name" value="PHD"/>
    <property type="match status" value="1"/>
</dbReference>
<dbReference type="InterPro" id="IPR011011">
    <property type="entry name" value="Znf_FYVE_PHD"/>
</dbReference>
<dbReference type="GeneID" id="108735299"/>
<dbReference type="OrthoDB" id="436852at2759"/>
<feature type="region of interest" description="Disordered" evidence="10">
    <location>
        <begin position="202"/>
        <end position="232"/>
    </location>
</feature>
<dbReference type="GO" id="GO:0005669">
    <property type="term" value="C:transcription factor TFIID complex"/>
    <property type="evidence" value="ECO:0007669"/>
    <property type="project" value="TreeGrafter"/>
</dbReference>
<evidence type="ECO:0000313" key="12">
    <source>
        <dbReference type="Proteomes" id="UP000192223"/>
    </source>
</evidence>
<feature type="compositionally biased region" description="Basic and acidic residues" evidence="10">
    <location>
        <begin position="790"/>
        <end position="801"/>
    </location>
</feature>
<keyword evidence="9" id="KW-0175">Coiled coil</keyword>
<feature type="compositionally biased region" description="Low complexity" evidence="10">
    <location>
        <begin position="833"/>
        <end position="859"/>
    </location>
</feature>
<dbReference type="PROSITE" id="PS01359">
    <property type="entry name" value="ZF_PHD_1"/>
    <property type="match status" value="1"/>
</dbReference>
<dbReference type="InterPro" id="IPR013083">
    <property type="entry name" value="Znf_RING/FYVE/PHD"/>
</dbReference>